<evidence type="ECO:0000256" key="5">
    <source>
        <dbReference type="ARBA" id="ARBA00022597"/>
    </source>
</evidence>
<feature type="domain" description="SLBB" evidence="17">
    <location>
        <begin position="282"/>
        <end position="368"/>
    </location>
</feature>
<dbReference type="InterPro" id="IPR054765">
    <property type="entry name" value="SLBB_dom"/>
</dbReference>
<keyword evidence="19" id="KW-1185">Reference proteome</keyword>
<comment type="caution">
    <text evidence="18">The sequence shown here is derived from an EMBL/GenBank/DDBJ whole genome shotgun (WGS) entry which is preliminary data.</text>
</comment>
<keyword evidence="11" id="KW-0472">Membrane</keyword>
<dbReference type="Proteomes" id="UP000727907">
    <property type="component" value="Unassembled WGS sequence"/>
</dbReference>
<keyword evidence="3" id="KW-0813">Transport</keyword>
<comment type="similarity">
    <text evidence="2">Belongs to the BexD/CtrA/VexA family.</text>
</comment>
<organism evidence="18 19">
    <name type="scientific">Reyranella humidisoli</name>
    <dbReference type="NCBI Taxonomy" id="2849149"/>
    <lineage>
        <taxon>Bacteria</taxon>
        <taxon>Pseudomonadati</taxon>
        <taxon>Pseudomonadota</taxon>
        <taxon>Alphaproteobacteria</taxon>
        <taxon>Hyphomicrobiales</taxon>
        <taxon>Reyranellaceae</taxon>
        <taxon>Reyranella</taxon>
    </lineage>
</organism>
<dbReference type="InterPro" id="IPR003715">
    <property type="entry name" value="Poly_export_N"/>
</dbReference>
<reference evidence="18 19" key="1">
    <citation type="submission" date="2021-06" db="EMBL/GenBank/DDBJ databases">
        <authorList>
            <person name="Lee D.H."/>
        </authorList>
    </citation>
    <scope>NUCLEOTIDE SEQUENCE [LARGE SCALE GENOMIC DNA]</scope>
    <source>
        <strain evidence="18 19">MMS21-HV4-11</strain>
    </source>
</reference>
<evidence type="ECO:0000256" key="1">
    <source>
        <dbReference type="ARBA" id="ARBA00004571"/>
    </source>
</evidence>
<feature type="domain" description="Soluble ligand binding" evidence="16">
    <location>
        <begin position="193"/>
        <end position="226"/>
    </location>
</feature>
<keyword evidence="4" id="KW-1134">Transmembrane beta strand</keyword>
<evidence type="ECO:0000256" key="2">
    <source>
        <dbReference type="ARBA" id="ARBA00009450"/>
    </source>
</evidence>
<evidence type="ECO:0000313" key="18">
    <source>
        <dbReference type="EMBL" id="MBU8875200.1"/>
    </source>
</evidence>
<evidence type="ECO:0000256" key="12">
    <source>
        <dbReference type="ARBA" id="ARBA00023139"/>
    </source>
</evidence>
<keyword evidence="6" id="KW-0812">Transmembrane</keyword>
<accession>A0ABS6ILA2</accession>
<keyword evidence="5" id="KW-0762">Sugar transport</keyword>
<keyword evidence="13" id="KW-0998">Cell outer membrane</keyword>
<feature type="domain" description="Polysaccharide export protein N-terminal" evidence="15">
    <location>
        <begin position="101"/>
        <end position="184"/>
    </location>
</feature>
<name>A0ABS6ILA2_9HYPH</name>
<evidence type="ECO:0000256" key="10">
    <source>
        <dbReference type="ARBA" id="ARBA00023114"/>
    </source>
</evidence>
<dbReference type="Pfam" id="PF02563">
    <property type="entry name" value="Poly_export"/>
    <property type="match status" value="1"/>
</dbReference>
<evidence type="ECO:0000256" key="14">
    <source>
        <dbReference type="ARBA" id="ARBA00023288"/>
    </source>
</evidence>
<evidence type="ECO:0000256" key="3">
    <source>
        <dbReference type="ARBA" id="ARBA00022448"/>
    </source>
</evidence>
<dbReference type="Pfam" id="PF22461">
    <property type="entry name" value="SLBB_2"/>
    <property type="match status" value="1"/>
</dbReference>
<evidence type="ECO:0000313" key="19">
    <source>
        <dbReference type="Proteomes" id="UP000727907"/>
    </source>
</evidence>
<dbReference type="EMBL" id="JAHOPB010000001">
    <property type="protein sequence ID" value="MBU8875200.1"/>
    <property type="molecule type" value="Genomic_DNA"/>
</dbReference>
<keyword evidence="14" id="KW-0449">Lipoprotein</keyword>
<evidence type="ECO:0000256" key="8">
    <source>
        <dbReference type="ARBA" id="ARBA00023047"/>
    </source>
</evidence>
<evidence type="ECO:0000259" key="16">
    <source>
        <dbReference type="Pfam" id="PF10531"/>
    </source>
</evidence>
<dbReference type="Pfam" id="PF10531">
    <property type="entry name" value="SLBB"/>
    <property type="match status" value="1"/>
</dbReference>
<sequence length="403" mass="42843">MGHGAVLSAATVPDGDRDLTIWSWLRAAARPTAIVLSLGFGLAACTALPGDGPWMGGAATTTTEALPFDVIDLTPTTIANYRQPPPVDRPSTVSNLSAGSRISVAPGDAIKVRIFEPYEGSIFPTIQRPGADFGVQRVTDDGTINVPFVGTVKVAGLDLNQIEKKIAQQVATSGKAQDPQVIVEFVADRTHTVMVSGDVRQPGRVSLLEGVRTVVEAINKAGGPSGVGGQGGTGVGANQLEVVMRRNGQIILQSQYSDLLAGADVGLQKNDEIVVRPNARMFTVLGAVVKAGNVDMPKHTISLLEAMGMVGGLNDARANKTGVYVFRMGDLQNNPTARARVFRLDLYQPVSIFIAQQFPVQPKDVVYITNAPLYEYDKILTSIYRTFSIVGVLRGNLITSTTF</sequence>
<evidence type="ECO:0000259" key="17">
    <source>
        <dbReference type="Pfam" id="PF22461"/>
    </source>
</evidence>
<evidence type="ECO:0000256" key="7">
    <source>
        <dbReference type="ARBA" id="ARBA00022729"/>
    </source>
</evidence>
<keyword evidence="9" id="KW-0406">Ion transport</keyword>
<keyword evidence="7" id="KW-0732">Signal</keyword>
<evidence type="ECO:0000256" key="13">
    <source>
        <dbReference type="ARBA" id="ARBA00023237"/>
    </source>
</evidence>
<comment type="subcellular location">
    <subcellularLocation>
        <location evidence="1">Cell outer membrane</location>
        <topology evidence="1">Multi-pass membrane protein</topology>
    </subcellularLocation>
</comment>
<keyword evidence="12" id="KW-0564">Palmitate</keyword>
<keyword evidence="8" id="KW-0625">Polysaccharide transport</keyword>
<dbReference type="PANTHER" id="PTHR33619">
    <property type="entry name" value="POLYSACCHARIDE EXPORT PROTEIN GFCE-RELATED"/>
    <property type="match status" value="1"/>
</dbReference>
<gene>
    <name evidence="18" type="ORF">KQ910_15610</name>
</gene>
<dbReference type="InterPro" id="IPR019554">
    <property type="entry name" value="Soluble_ligand-bd"/>
</dbReference>
<evidence type="ECO:0000259" key="15">
    <source>
        <dbReference type="Pfam" id="PF02563"/>
    </source>
</evidence>
<proteinExistence type="inferred from homology"/>
<keyword evidence="10" id="KW-0626">Porin</keyword>
<dbReference type="PANTHER" id="PTHR33619:SF3">
    <property type="entry name" value="POLYSACCHARIDE EXPORT PROTEIN GFCE-RELATED"/>
    <property type="match status" value="1"/>
</dbReference>
<evidence type="ECO:0000256" key="9">
    <source>
        <dbReference type="ARBA" id="ARBA00023065"/>
    </source>
</evidence>
<evidence type="ECO:0000256" key="4">
    <source>
        <dbReference type="ARBA" id="ARBA00022452"/>
    </source>
</evidence>
<evidence type="ECO:0000256" key="6">
    <source>
        <dbReference type="ARBA" id="ARBA00022692"/>
    </source>
</evidence>
<dbReference type="InterPro" id="IPR049712">
    <property type="entry name" value="Poly_export"/>
</dbReference>
<protein>
    <submittedName>
        <fullName evidence="18">Polysaccharide biosynthesis/export family protein</fullName>
    </submittedName>
</protein>
<dbReference type="RefSeq" id="WP_216962071.1">
    <property type="nucleotide sequence ID" value="NZ_JAHOPB010000001.1"/>
</dbReference>
<evidence type="ECO:0000256" key="11">
    <source>
        <dbReference type="ARBA" id="ARBA00023136"/>
    </source>
</evidence>